<name>A0A024XEP7_PLAFC</name>
<evidence type="ECO:0000313" key="3">
    <source>
        <dbReference type="Proteomes" id="UP000030694"/>
    </source>
</evidence>
<gene>
    <name evidence="2" type="ORF">PFMC_00154</name>
</gene>
<keyword evidence="1" id="KW-0812">Transmembrane</keyword>
<keyword evidence="1" id="KW-1133">Transmembrane helix</keyword>
<reference evidence="2 3" key="2">
    <citation type="submission" date="2013-02" db="EMBL/GenBank/DDBJ databases">
        <title>The Genome Sequence of Plasmodium falciparum CAMP/Malaysia.</title>
        <authorList>
            <consortium name="The Broad Institute Genome Sequencing Platform"/>
            <consortium name="The Broad Institute Genome Sequencing Center for Infectious Disease"/>
            <person name="Neafsey D."/>
            <person name="Cheeseman I."/>
            <person name="Volkman S."/>
            <person name="Adams J."/>
            <person name="Walker B."/>
            <person name="Young S.K."/>
            <person name="Zeng Q."/>
            <person name="Gargeya S."/>
            <person name="Fitzgerald M."/>
            <person name="Haas B."/>
            <person name="Abouelleil A."/>
            <person name="Alvarado L."/>
            <person name="Arachchi H.M."/>
            <person name="Berlin A.M."/>
            <person name="Chapman S.B."/>
            <person name="Dewar J."/>
            <person name="Goldberg J."/>
            <person name="Griggs A."/>
            <person name="Gujja S."/>
            <person name="Hansen M."/>
            <person name="Howarth C."/>
            <person name="Imamovic A."/>
            <person name="Larimer J."/>
            <person name="McCowan C."/>
            <person name="Murphy C."/>
            <person name="Neiman D."/>
            <person name="Pearson M."/>
            <person name="Priest M."/>
            <person name="Roberts A."/>
            <person name="Saif S."/>
            <person name="Shea T."/>
            <person name="Sisk P."/>
            <person name="Sykes S."/>
            <person name="Wortman J."/>
            <person name="Nusbaum C."/>
            <person name="Birren B."/>
        </authorList>
    </citation>
    <scope>NUCLEOTIDE SEQUENCE [LARGE SCALE GENOMIC DNA]</scope>
    <source>
        <strain evidence="2 3">CAMP/Malaysia</strain>
    </source>
</reference>
<evidence type="ECO:0000256" key="1">
    <source>
        <dbReference type="SAM" id="Phobius"/>
    </source>
</evidence>
<dbReference type="Proteomes" id="UP000030694">
    <property type="component" value="Unassembled WGS sequence"/>
</dbReference>
<keyword evidence="1" id="KW-0472">Membrane</keyword>
<reference evidence="2 3" key="1">
    <citation type="submission" date="2013-02" db="EMBL/GenBank/DDBJ databases">
        <title>The Genome Annotation of Plasmodium falciparum CAMP/Malaysia.</title>
        <authorList>
            <consortium name="The Broad Institute Genome Sequencing Platform"/>
            <consortium name="The Broad Institute Genome Sequencing Center for Infectious Disease"/>
            <person name="Neafsey D."/>
            <person name="Hoffman S."/>
            <person name="Volkman S."/>
            <person name="Rosenthal P."/>
            <person name="Walker B."/>
            <person name="Young S.K."/>
            <person name="Zeng Q."/>
            <person name="Gargeya S."/>
            <person name="Fitzgerald M."/>
            <person name="Haas B."/>
            <person name="Abouelleil A."/>
            <person name="Allen A.W."/>
            <person name="Alvarado L."/>
            <person name="Arachchi H.M."/>
            <person name="Berlin A.M."/>
            <person name="Chapman S.B."/>
            <person name="Gainer-Dewar J."/>
            <person name="Goldberg J."/>
            <person name="Griggs A."/>
            <person name="Gujja S."/>
            <person name="Hansen M."/>
            <person name="Howarth C."/>
            <person name="Imamovic A."/>
            <person name="Ireland A."/>
            <person name="Larimer J."/>
            <person name="McCowan C."/>
            <person name="Murphy C."/>
            <person name="Pearson M."/>
            <person name="Poon T.W."/>
            <person name="Priest M."/>
            <person name="Roberts A."/>
            <person name="Saif S."/>
            <person name="Shea T."/>
            <person name="Sisk P."/>
            <person name="Sykes S."/>
            <person name="Wortman J."/>
            <person name="Nusbaum C."/>
            <person name="Birren B."/>
        </authorList>
    </citation>
    <scope>NUCLEOTIDE SEQUENCE [LARGE SCALE GENOMIC DNA]</scope>
    <source>
        <strain evidence="2 3">CAMP/Malaysia</strain>
    </source>
</reference>
<evidence type="ECO:0000313" key="2">
    <source>
        <dbReference type="EMBL" id="ETW63919.1"/>
    </source>
</evidence>
<dbReference type="AlphaFoldDB" id="A0A024XEP7"/>
<proteinExistence type="predicted"/>
<organism evidence="2 3">
    <name type="scientific">Plasmodium falciparum (isolate Camp / Malaysia)</name>
    <dbReference type="NCBI Taxonomy" id="5835"/>
    <lineage>
        <taxon>Eukaryota</taxon>
        <taxon>Sar</taxon>
        <taxon>Alveolata</taxon>
        <taxon>Apicomplexa</taxon>
        <taxon>Aconoidasida</taxon>
        <taxon>Haemosporida</taxon>
        <taxon>Plasmodiidae</taxon>
        <taxon>Plasmodium</taxon>
        <taxon>Plasmodium (Laverania)</taxon>
    </lineage>
</organism>
<protein>
    <submittedName>
        <fullName evidence="2">Uncharacterized protein</fullName>
    </submittedName>
</protein>
<feature type="transmembrane region" description="Helical" evidence="1">
    <location>
        <begin position="7"/>
        <end position="27"/>
    </location>
</feature>
<sequence length="65" mass="8116">MLLKNRTIFYIIYFFFHFNRFYIILVTQRTTNHNNIYEHLIHVDIFLFCLILISSINRQSILYKK</sequence>
<feature type="transmembrane region" description="Helical" evidence="1">
    <location>
        <begin position="39"/>
        <end position="56"/>
    </location>
</feature>
<dbReference type="EMBL" id="KI927459">
    <property type="protein sequence ID" value="ETW63919.1"/>
    <property type="molecule type" value="Genomic_DNA"/>
</dbReference>
<accession>A0A024XEP7</accession>